<accession>A0A2P5HQ42</accession>
<proteinExistence type="predicted"/>
<evidence type="ECO:0000256" key="1">
    <source>
        <dbReference type="SAM" id="MobiDB-lite"/>
    </source>
</evidence>
<evidence type="ECO:0000313" key="3">
    <source>
        <dbReference type="Proteomes" id="UP000094444"/>
    </source>
</evidence>
<evidence type="ECO:0000313" key="2">
    <source>
        <dbReference type="EMBL" id="POS72383.1"/>
    </source>
</evidence>
<comment type="caution">
    <text evidence="2">The sequence shown here is derived from an EMBL/GenBank/DDBJ whole genome shotgun (WGS) entry which is preliminary data.</text>
</comment>
<reference evidence="2" key="1">
    <citation type="submission" date="2017-09" db="EMBL/GenBank/DDBJ databases">
        <title>Polyketide synthases of a Diaporthe helianthi virulent isolate.</title>
        <authorList>
            <person name="Baroncelli R."/>
        </authorList>
    </citation>
    <scope>NUCLEOTIDE SEQUENCE [LARGE SCALE GENOMIC DNA]</scope>
    <source>
        <strain evidence="2">7/96</strain>
    </source>
</reference>
<keyword evidence="3" id="KW-1185">Reference proteome</keyword>
<dbReference type="InParanoid" id="A0A2P5HQ42"/>
<dbReference type="OrthoDB" id="10596011at2759"/>
<organism evidence="2 3">
    <name type="scientific">Diaporthe helianthi</name>
    <dbReference type="NCBI Taxonomy" id="158607"/>
    <lineage>
        <taxon>Eukaryota</taxon>
        <taxon>Fungi</taxon>
        <taxon>Dikarya</taxon>
        <taxon>Ascomycota</taxon>
        <taxon>Pezizomycotina</taxon>
        <taxon>Sordariomycetes</taxon>
        <taxon>Sordariomycetidae</taxon>
        <taxon>Diaporthales</taxon>
        <taxon>Diaporthaceae</taxon>
        <taxon>Diaporthe</taxon>
    </lineage>
</organism>
<feature type="compositionally biased region" description="Basic residues" evidence="1">
    <location>
        <begin position="156"/>
        <end position="166"/>
    </location>
</feature>
<dbReference type="AlphaFoldDB" id="A0A2P5HQ42"/>
<sequence length="181" mass="19794">MTPEPKPHLNAWGPVAVHGRRSQPFEKMPRAEAYALRRQILIWGLGQRLLADHGRPEHPASKRPGTAAACARAAVQPLPVMTWDEGGLIKKSRQSLRGTLRRLTILGDHLPAYLHRKGQDQSLTSLHAVGWQAWQAGAAALDLLLGHAAKEGGGRLRGRRTRRRTTSRAPKPQAPLGLVPG</sequence>
<protein>
    <submittedName>
        <fullName evidence="2">Uncharacterized protein</fullName>
    </submittedName>
</protein>
<name>A0A2P5HQ42_DIAHE</name>
<dbReference type="Proteomes" id="UP000094444">
    <property type="component" value="Unassembled WGS sequence"/>
</dbReference>
<dbReference type="EMBL" id="MAVT02001011">
    <property type="protein sequence ID" value="POS72383.1"/>
    <property type="molecule type" value="Genomic_DNA"/>
</dbReference>
<feature type="region of interest" description="Disordered" evidence="1">
    <location>
        <begin position="152"/>
        <end position="181"/>
    </location>
</feature>
<gene>
    <name evidence="2" type="ORF">DHEL01_v209222</name>
</gene>